<gene>
    <name evidence="2" type="ORF">B296_00045723</name>
</gene>
<accession>A0A426XBG2</accession>
<evidence type="ECO:0000313" key="2">
    <source>
        <dbReference type="EMBL" id="RRT36794.1"/>
    </source>
</evidence>
<name>A0A426XBG2_ENSVE</name>
<evidence type="ECO:0000256" key="1">
    <source>
        <dbReference type="SAM" id="MobiDB-lite"/>
    </source>
</evidence>
<dbReference type="AlphaFoldDB" id="A0A426XBG2"/>
<dbReference type="Proteomes" id="UP000287651">
    <property type="component" value="Unassembled WGS sequence"/>
</dbReference>
<reference evidence="2 3" key="1">
    <citation type="journal article" date="2014" name="Agronomy (Basel)">
        <title>A Draft Genome Sequence for Ensete ventricosum, the Drought-Tolerant Tree Against Hunger.</title>
        <authorList>
            <person name="Harrison J."/>
            <person name="Moore K.A."/>
            <person name="Paszkiewicz K."/>
            <person name="Jones T."/>
            <person name="Grant M."/>
            <person name="Ambacheew D."/>
            <person name="Muzemil S."/>
            <person name="Studholme D.J."/>
        </authorList>
    </citation>
    <scope>NUCLEOTIDE SEQUENCE [LARGE SCALE GENOMIC DNA]</scope>
</reference>
<dbReference type="EMBL" id="AMZH03023122">
    <property type="protein sequence ID" value="RRT36794.1"/>
    <property type="molecule type" value="Genomic_DNA"/>
</dbReference>
<evidence type="ECO:0000313" key="3">
    <source>
        <dbReference type="Proteomes" id="UP000287651"/>
    </source>
</evidence>
<organism evidence="2 3">
    <name type="scientific">Ensete ventricosum</name>
    <name type="common">Abyssinian banana</name>
    <name type="synonym">Musa ensete</name>
    <dbReference type="NCBI Taxonomy" id="4639"/>
    <lineage>
        <taxon>Eukaryota</taxon>
        <taxon>Viridiplantae</taxon>
        <taxon>Streptophyta</taxon>
        <taxon>Embryophyta</taxon>
        <taxon>Tracheophyta</taxon>
        <taxon>Spermatophyta</taxon>
        <taxon>Magnoliopsida</taxon>
        <taxon>Liliopsida</taxon>
        <taxon>Zingiberales</taxon>
        <taxon>Musaceae</taxon>
        <taxon>Ensete</taxon>
    </lineage>
</organism>
<proteinExistence type="predicted"/>
<comment type="caution">
    <text evidence="2">The sequence shown here is derived from an EMBL/GenBank/DDBJ whole genome shotgun (WGS) entry which is preliminary data.</text>
</comment>
<protein>
    <submittedName>
        <fullName evidence="2">Uncharacterized protein</fullName>
    </submittedName>
</protein>
<sequence>MLPLRFPNNDFRAKAARKVGGRPRPGPLQGWLATAKPPAWAVGHGLATCKGAIDCGQGPVVGATTRRGSRLQRCARRSDVMQRGAHL</sequence>
<feature type="region of interest" description="Disordered" evidence="1">
    <location>
        <begin position="1"/>
        <end position="31"/>
    </location>
</feature>